<name>J7IUC9_DESMD</name>
<accession>J7IUC9</accession>
<dbReference type="Gene3D" id="1.20.120.520">
    <property type="entry name" value="nmb1532 protein domain like"/>
    <property type="match status" value="1"/>
</dbReference>
<dbReference type="Pfam" id="PF01814">
    <property type="entry name" value="Hemerythrin"/>
    <property type="match status" value="1"/>
</dbReference>
<reference evidence="3" key="2">
    <citation type="submission" date="2012-08" db="EMBL/GenBank/DDBJ databases">
        <title>Finished genome of Desulfosporosinus meridiei DSM 13257.</title>
        <authorList>
            <person name="Huntemann M."/>
            <person name="Wei C.-L."/>
            <person name="Han J."/>
            <person name="Detter J.C."/>
            <person name="Han C."/>
            <person name="Davenport K."/>
            <person name="Daligault H."/>
            <person name="Erkkila T."/>
            <person name="Gu W."/>
            <person name="Munk A.C.C."/>
            <person name="Teshima H."/>
            <person name="Xu Y."/>
            <person name="Chain P."/>
            <person name="Tapia R."/>
            <person name="Chen A."/>
            <person name="Krypides N."/>
            <person name="Mavromatis K."/>
            <person name="Markowitz V."/>
            <person name="Szeto E."/>
            <person name="Ivanova N."/>
            <person name="Mikhailova N."/>
            <person name="Ovchinnikova G."/>
            <person name="Pagani I."/>
            <person name="Pati A."/>
            <person name="Goodwin L."/>
            <person name="Peters L."/>
            <person name="Pitluck S."/>
            <person name="Woyke T."/>
            <person name="Pester M."/>
            <person name="Spring S."/>
            <person name="Ollivier B."/>
            <person name="Rattei T."/>
            <person name="Klenk H.-P."/>
            <person name="Wagner M."/>
            <person name="Loy A."/>
        </authorList>
    </citation>
    <scope>NUCLEOTIDE SEQUENCE [LARGE SCALE GENOMIC DNA]</scope>
    <source>
        <strain evidence="3">ATCC BAA-275 / DSM 13257 / NCIMB 13706 / S10</strain>
    </source>
</reference>
<proteinExistence type="predicted"/>
<dbReference type="KEGG" id="dmi:Desmer_1807"/>
<dbReference type="eggNOG" id="COG2846">
    <property type="taxonomic scope" value="Bacteria"/>
</dbReference>
<dbReference type="OrthoDB" id="360658at2"/>
<organism evidence="2 3">
    <name type="scientific">Desulfosporosinus meridiei (strain ATCC BAA-275 / DSM 13257 / KCTC 12902 / NCIMB 13706 / S10)</name>
    <dbReference type="NCBI Taxonomy" id="768704"/>
    <lineage>
        <taxon>Bacteria</taxon>
        <taxon>Bacillati</taxon>
        <taxon>Bacillota</taxon>
        <taxon>Clostridia</taxon>
        <taxon>Eubacteriales</taxon>
        <taxon>Desulfitobacteriaceae</taxon>
        <taxon>Desulfosporosinus</taxon>
    </lineage>
</organism>
<dbReference type="InterPro" id="IPR012312">
    <property type="entry name" value="Hemerythrin-like"/>
</dbReference>
<dbReference type="EMBL" id="CP003629">
    <property type="protein sequence ID" value="AFQ43774.1"/>
    <property type="molecule type" value="Genomic_DNA"/>
</dbReference>
<evidence type="ECO:0000313" key="2">
    <source>
        <dbReference type="EMBL" id="AFQ43774.1"/>
    </source>
</evidence>
<dbReference type="RefSeq" id="WP_014902689.1">
    <property type="nucleotide sequence ID" value="NC_018515.1"/>
</dbReference>
<keyword evidence="3" id="KW-1185">Reference proteome</keyword>
<protein>
    <submittedName>
        <fullName evidence="2">Hemerythrin HHE cation binding domain-containing protein</fullName>
    </submittedName>
</protein>
<reference evidence="2 3" key="1">
    <citation type="journal article" date="2012" name="J. Bacteriol.">
        <title>Complete genome sequences of Desulfosporosinus orientis DSM765T, Desulfosporosinus youngiae DSM17734T, Desulfosporosinus meridiei DSM13257T, and Desulfosporosinus acidiphilus DSM22704T.</title>
        <authorList>
            <person name="Pester M."/>
            <person name="Brambilla E."/>
            <person name="Alazard D."/>
            <person name="Rattei T."/>
            <person name="Weinmaier T."/>
            <person name="Han J."/>
            <person name="Lucas S."/>
            <person name="Lapidus A."/>
            <person name="Cheng J.F."/>
            <person name="Goodwin L."/>
            <person name="Pitluck S."/>
            <person name="Peters L."/>
            <person name="Ovchinnikova G."/>
            <person name="Teshima H."/>
            <person name="Detter J.C."/>
            <person name="Han C.S."/>
            <person name="Tapia R."/>
            <person name="Land M.L."/>
            <person name="Hauser L."/>
            <person name="Kyrpides N.C."/>
            <person name="Ivanova N.N."/>
            <person name="Pagani I."/>
            <person name="Huntmann M."/>
            <person name="Wei C.L."/>
            <person name="Davenport K.W."/>
            <person name="Daligault H."/>
            <person name="Chain P.S."/>
            <person name="Chen A."/>
            <person name="Mavromatis K."/>
            <person name="Markowitz V."/>
            <person name="Szeto E."/>
            <person name="Mikhailova N."/>
            <person name="Pati A."/>
            <person name="Wagner M."/>
            <person name="Woyke T."/>
            <person name="Ollivier B."/>
            <person name="Klenk H.P."/>
            <person name="Spring S."/>
            <person name="Loy A."/>
        </authorList>
    </citation>
    <scope>NUCLEOTIDE SEQUENCE [LARGE SCALE GENOMIC DNA]</scope>
    <source>
        <strain evidence="3">ATCC BAA-275 / DSM 13257 / NCIMB 13706 / S10</strain>
    </source>
</reference>
<feature type="domain" description="Hemerythrin-like" evidence="1">
    <location>
        <begin position="3"/>
        <end position="132"/>
    </location>
</feature>
<dbReference type="AlphaFoldDB" id="J7IUC9"/>
<evidence type="ECO:0000313" key="3">
    <source>
        <dbReference type="Proteomes" id="UP000005262"/>
    </source>
</evidence>
<gene>
    <name evidence="2" type="ordered locus">Desmer_1807</name>
</gene>
<dbReference type="Proteomes" id="UP000005262">
    <property type="component" value="Chromosome"/>
</dbReference>
<evidence type="ECO:0000259" key="1">
    <source>
        <dbReference type="Pfam" id="PF01814"/>
    </source>
</evidence>
<sequence length="136" mass="15863">MNINNLKRQHQEIRQLVDDIESLLNQDVMAKAFDISLKIATLAGKLSFHLKSEDDFLYPSLIISKDEDLKKISLSFNQEMGHISQSFSDYKTKYMSSTRIKEACTQFTADTRSIILELRNRLNKEDKKLYPIVEQF</sequence>
<dbReference type="STRING" id="768704.Desmer_1807"/>
<dbReference type="HOGENOM" id="CLU_149394_0_0_9"/>